<dbReference type="AlphaFoldDB" id="A0A350HA49"/>
<evidence type="ECO:0000313" key="1">
    <source>
        <dbReference type="EMBL" id="HAV92415.1"/>
    </source>
</evidence>
<comment type="caution">
    <text evidence="1">The sequence shown here is derived from an EMBL/GenBank/DDBJ whole genome shotgun (WGS) entry which is preliminary data.</text>
</comment>
<proteinExistence type="predicted"/>
<reference evidence="1 2" key="1">
    <citation type="journal article" date="2018" name="Nat. Biotechnol.">
        <title>A standardized bacterial taxonomy based on genome phylogeny substantially revises the tree of life.</title>
        <authorList>
            <person name="Parks D.H."/>
            <person name="Chuvochina M."/>
            <person name="Waite D.W."/>
            <person name="Rinke C."/>
            <person name="Skarshewski A."/>
            <person name="Chaumeil P.A."/>
            <person name="Hugenholtz P."/>
        </authorList>
    </citation>
    <scope>NUCLEOTIDE SEQUENCE [LARGE SCALE GENOMIC DNA]</scope>
    <source>
        <strain evidence="1">UBA9956</strain>
    </source>
</reference>
<organism evidence="1 2">
    <name type="scientific">candidate division WOR-3 bacterium</name>
    <dbReference type="NCBI Taxonomy" id="2052148"/>
    <lineage>
        <taxon>Bacteria</taxon>
        <taxon>Bacteria division WOR-3</taxon>
    </lineage>
</organism>
<gene>
    <name evidence="1" type="ORF">DCW38_04460</name>
</gene>
<sequence>AYKWFEFASYKPDAPDYCKKFAASAMKRKGDFITALRLWTQIYENSNNRMEKENVVANIIYLIEMDFNSILKEKGLEKTSIYINQQIKDLTFLPFSVKVKVLTDTVIVEQK</sequence>
<evidence type="ECO:0000313" key="2">
    <source>
        <dbReference type="Proteomes" id="UP000264062"/>
    </source>
</evidence>
<feature type="non-terminal residue" evidence="1">
    <location>
        <position position="1"/>
    </location>
</feature>
<name>A0A350HA49_UNCW3</name>
<accession>A0A350HA49</accession>
<protein>
    <submittedName>
        <fullName evidence="1">Uncharacterized protein</fullName>
    </submittedName>
</protein>
<dbReference type="EMBL" id="DMZY01000132">
    <property type="protein sequence ID" value="HAV92415.1"/>
    <property type="molecule type" value="Genomic_DNA"/>
</dbReference>
<dbReference type="Proteomes" id="UP000264062">
    <property type="component" value="Unassembled WGS sequence"/>
</dbReference>